<dbReference type="EMBL" id="JASCIS010000013">
    <property type="protein sequence ID" value="MDI3419914.1"/>
    <property type="molecule type" value="Genomic_DNA"/>
</dbReference>
<dbReference type="SUPFAM" id="SSF56574">
    <property type="entry name" value="Serpins"/>
    <property type="match status" value="1"/>
</dbReference>
<dbReference type="InterPro" id="IPR036186">
    <property type="entry name" value="Serpin_sf"/>
</dbReference>
<dbReference type="InterPro" id="IPR042185">
    <property type="entry name" value="Serpin_sf_2"/>
</dbReference>
<name>A0ABT6SWC9_9ACTN</name>
<evidence type="ECO:0000313" key="3">
    <source>
        <dbReference type="EMBL" id="MDI3419914.1"/>
    </source>
</evidence>
<dbReference type="PANTHER" id="PTHR11461:SF211">
    <property type="entry name" value="GH10112P-RELATED"/>
    <property type="match status" value="1"/>
</dbReference>
<dbReference type="Gene3D" id="3.30.497.10">
    <property type="entry name" value="Antithrombin, subunit I, domain 2"/>
    <property type="match status" value="1"/>
</dbReference>
<evidence type="ECO:0000256" key="1">
    <source>
        <dbReference type="RuleBase" id="RU000411"/>
    </source>
</evidence>
<dbReference type="PANTHER" id="PTHR11461">
    <property type="entry name" value="SERINE PROTEASE INHIBITOR, SERPIN"/>
    <property type="match status" value="1"/>
</dbReference>
<dbReference type="Pfam" id="PF00079">
    <property type="entry name" value="Serpin"/>
    <property type="match status" value="1"/>
</dbReference>
<keyword evidence="4" id="KW-1185">Reference proteome</keyword>
<organism evidence="3 4">
    <name type="scientific">Streptomyces luteolus</name>
    <dbReference type="NCBI Taxonomy" id="3043615"/>
    <lineage>
        <taxon>Bacteria</taxon>
        <taxon>Bacillati</taxon>
        <taxon>Actinomycetota</taxon>
        <taxon>Actinomycetes</taxon>
        <taxon>Kitasatosporales</taxon>
        <taxon>Streptomycetaceae</taxon>
        <taxon>Streptomyces</taxon>
    </lineage>
</organism>
<dbReference type="InterPro" id="IPR000215">
    <property type="entry name" value="Serpin_fam"/>
</dbReference>
<dbReference type="InterPro" id="IPR023796">
    <property type="entry name" value="Serpin_dom"/>
</dbReference>
<protein>
    <submittedName>
        <fullName evidence="3">Serpin family protein</fullName>
    </submittedName>
</protein>
<dbReference type="Proteomes" id="UP001237105">
    <property type="component" value="Unassembled WGS sequence"/>
</dbReference>
<dbReference type="Gene3D" id="2.30.39.10">
    <property type="entry name" value="Alpha-1-antitrypsin, domain 1"/>
    <property type="match status" value="1"/>
</dbReference>
<evidence type="ECO:0000313" key="4">
    <source>
        <dbReference type="Proteomes" id="UP001237105"/>
    </source>
</evidence>
<accession>A0ABT6SWC9</accession>
<feature type="domain" description="Serpin" evidence="2">
    <location>
        <begin position="21"/>
        <end position="378"/>
    </location>
</feature>
<gene>
    <name evidence="3" type="ORF">QIT00_15300</name>
</gene>
<proteinExistence type="inferred from homology"/>
<comment type="caution">
    <text evidence="3">The sequence shown here is derived from an EMBL/GenBank/DDBJ whole genome shotgun (WGS) entry which is preliminary data.</text>
</comment>
<evidence type="ECO:0000259" key="2">
    <source>
        <dbReference type="SMART" id="SM00093"/>
    </source>
</evidence>
<dbReference type="InterPro" id="IPR042178">
    <property type="entry name" value="Serpin_sf_1"/>
</dbReference>
<dbReference type="RefSeq" id="WP_282535798.1">
    <property type="nucleotide sequence ID" value="NZ_JASCIS010000013.1"/>
</dbReference>
<reference evidence="3 4" key="1">
    <citation type="submission" date="2023-05" db="EMBL/GenBank/DDBJ databases">
        <title>Draft genome sequence of Streptomyces sp. B-S-A12 isolated from a cave soil in Thailand.</title>
        <authorList>
            <person name="Chamroensaksri N."/>
            <person name="Muangham S."/>
        </authorList>
    </citation>
    <scope>NUCLEOTIDE SEQUENCE [LARGE SCALE GENOMIC DNA]</scope>
    <source>
        <strain evidence="3 4">B-S-A12</strain>
    </source>
</reference>
<sequence>MAEGIERTEQIEKVLPGAEVRRLAERWLPHLGGGGTDFACSPTGLWLALASVAAGARGGTAEELRALLGVAGEEAAGAVTEGARALAGTDALAVATGVWSRLPVYRAYREALPDIGFGPVDPGGIDAWVDRATGGLVPRLPLRITEATQLVLVNALALKARWTVPFKGSATRPKPFTDASGAEREVATMHGPVPSGHAWDVTFTGGDARVVELACAAPDADRREASPSASAKVRFVLGAPGAGPAQVLPLAWAPAEQRRRIDASTIRVALPKLSLRTPVEAVRHLEALGVRQAFRDSADFSGLSPEDIAVSQVVQETVVKIAEQGVEAAAATVVAMRRGSAYRPPADIEHIAYDRPFGIVVLDGSGTVPLFTAWQAQAPAADV</sequence>
<comment type="similarity">
    <text evidence="1">Belongs to the serpin family.</text>
</comment>
<dbReference type="SMART" id="SM00093">
    <property type="entry name" value="SERPIN"/>
    <property type="match status" value="1"/>
</dbReference>